<protein>
    <submittedName>
        <fullName evidence="2">Polysaccharide pyruvyl transferase</fullName>
    </submittedName>
</protein>
<dbReference type="EMBL" id="CCDI010000002">
    <property type="protein sequence ID" value="CDQ23870.1"/>
    <property type="molecule type" value="Genomic_DNA"/>
</dbReference>
<evidence type="ECO:0000313" key="3">
    <source>
        <dbReference type="Proteomes" id="UP000028868"/>
    </source>
</evidence>
<dbReference type="GO" id="GO:0016740">
    <property type="term" value="F:transferase activity"/>
    <property type="evidence" value="ECO:0007669"/>
    <property type="project" value="UniProtKB-KW"/>
</dbReference>
<keyword evidence="3" id="KW-1185">Reference proteome</keyword>
<reference evidence="3" key="1">
    <citation type="submission" date="2014-03" db="EMBL/GenBank/DDBJ databases">
        <authorList>
            <person name="Urmite Genomes U."/>
        </authorList>
    </citation>
    <scope>NUCLEOTIDE SEQUENCE [LARGE SCALE GENOMIC DNA]</scope>
    <source>
        <strain evidence="3">HD-03</strain>
    </source>
</reference>
<dbReference type="AlphaFoldDB" id="A0A024P4R1"/>
<proteinExistence type="predicted"/>
<accession>A0A024P4R1</accession>
<dbReference type="InterPro" id="IPR007345">
    <property type="entry name" value="Polysacch_pyruvyl_Trfase"/>
</dbReference>
<dbReference type="Pfam" id="PF04230">
    <property type="entry name" value="PS_pyruv_trans"/>
    <property type="match status" value="1"/>
</dbReference>
<gene>
    <name evidence="2" type="ORF">BN983_02123</name>
</gene>
<sequence>MMTYLVLSTFPANGSGNSGDALITKSLIQLIHKVKGYKQIDVKRLAEEDIDQVQDFSKYKAVIFAGFAPKVDGAGLAPRYRNRYLQEAVKRSIPVFVFGSGWTVYPGNVNQSKRLRLADDEKELLVRTFGYTGESLQKNVFSTRDQPTERLLTKNDVKTYGTIGDCALFDVDQLFTKPKLPESIQKVAVSMPHNSAHFLFAYELAKAIKKDFSCDVSLTLHSKWSKKRMALWGKDDIPLIDLAGGAKKLSHYKNYDLHVGFRLHGHIWFLRNRKPSLLLGEDGRGFGHLQTFRGLGGSVVPKHYLDHTLERIEVKDPLYQTMKKSLPDFDPLEMMKEEIIAGYPVTKRTLEQIDRLWVKKMEPMLRMLPD</sequence>
<evidence type="ECO:0000313" key="2">
    <source>
        <dbReference type="EMBL" id="CDQ23870.1"/>
    </source>
</evidence>
<feature type="domain" description="Polysaccharide pyruvyl transferase" evidence="1">
    <location>
        <begin position="17"/>
        <end position="282"/>
    </location>
</feature>
<evidence type="ECO:0000259" key="1">
    <source>
        <dbReference type="Pfam" id="PF04230"/>
    </source>
</evidence>
<organism evidence="2 3">
    <name type="scientific">Halobacillus karajensis</name>
    <dbReference type="NCBI Taxonomy" id="195088"/>
    <lineage>
        <taxon>Bacteria</taxon>
        <taxon>Bacillati</taxon>
        <taxon>Bacillota</taxon>
        <taxon>Bacilli</taxon>
        <taxon>Bacillales</taxon>
        <taxon>Bacillaceae</taxon>
        <taxon>Halobacillus</taxon>
    </lineage>
</organism>
<reference evidence="2 3" key="2">
    <citation type="submission" date="2014-05" db="EMBL/GenBank/DDBJ databases">
        <title>Draft genome sequence of Halobacillus karajensis HK-03.</title>
        <authorList>
            <person name="Khelaifia S."/>
            <person name="Croce O."/>
            <person name="Lagier J.C."/>
            <person name="Raoult D."/>
        </authorList>
    </citation>
    <scope>NUCLEOTIDE SEQUENCE [LARGE SCALE GENOMIC DNA]</scope>
    <source>
        <strain evidence="2 3">HD-03</strain>
    </source>
</reference>
<dbReference type="Proteomes" id="UP000028868">
    <property type="component" value="Unassembled WGS sequence"/>
</dbReference>
<comment type="caution">
    <text evidence="2">The sequence shown here is derived from an EMBL/GenBank/DDBJ whole genome shotgun (WGS) entry which is preliminary data.</text>
</comment>
<name>A0A024P4R1_9BACI</name>
<keyword evidence="2" id="KW-0808">Transferase</keyword>